<dbReference type="InterPro" id="IPR000962">
    <property type="entry name" value="Znf_DskA_TraR"/>
</dbReference>
<evidence type="ECO:0000313" key="6">
    <source>
        <dbReference type="EMBL" id="CAA6811920.1"/>
    </source>
</evidence>
<keyword evidence="1" id="KW-0479">Metal-binding</keyword>
<feature type="zinc finger region" description="dksA C4-type" evidence="4">
    <location>
        <begin position="82"/>
        <end position="106"/>
    </location>
</feature>
<evidence type="ECO:0000256" key="2">
    <source>
        <dbReference type="ARBA" id="ARBA00022771"/>
    </source>
</evidence>
<keyword evidence="3" id="KW-0862">Zinc</keyword>
<dbReference type="Gene3D" id="1.20.120.910">
    <property type="entry name" value="DksA, coiled-coil domain"/>
    <property type="match status" value="1"/>
</dbReference>
<organism evidence="6">
    <name type="scientific">uncultured Sulfurovum sp</name>
    <dbReference type="NCBI Taxonomy" id="269237"/>
    <lineage>
        <taxon>Bacteria</taxon>
        <taxon>Pseudomonadati</taxon>
        <taxon>Campylobacterota</taxon>
        <taxon>Epsilonproteobacteria</taxon>
        <taxon>Campylobacterales</taxon>
        <taxon>Sulfurovaceae</taxon>
        <taxon>Sulfurovum</taxon>
        <taxon>environmental samples</taxon>
    </lineage>
</organism>
<dbReference type="EMBL" id="CACVAS010000058">
    <property type="protein sequence ID" value="CAA6811920.1"/>
    <property type="molecule type" value="Genomic_DNA"/>
</dbReference>
<dbReference type="AlphaFoldDB" id="A0A6S6T953"/>
<reference evidence="6" key="1">
    <citation type="submission" date="2020-01" db="EMBL/GenBank/DDBJ databases">
        <authorList>
            <person name="Meier V. D."/>
            <person name="Meier V D."/>
        </authorList>
    </citation>
    <scope>NUCLEOTIDE SEQUENCE</scope>
    <source>
        <strain evidence="6">HLG_WM_MAG_01</strain>
    </source>
</reference>
<feature type="domain" description="Zinc finger DksA/TraR C4-type" evidence="5">
    <location>
        <begin position="78"/>
        <end position="107"/>
    </location>
</feature>
<proteinExistence type="predicted"/>
<dbReference type="GO" id="GO:0008270">
    <property type="term" value="F:zinc ion binding"/>
    <property type="evidence" value="ECO:0007669"/>
    <property type="project" value="UniProtKB-KW"/>
</dbReference>
<name>A0A6S6T953_9BACT</name>
<dbReference type="Pfam" id="PF01258">
    <property type="entry name" value="zf-dskA_traR"/>
    <property type="match status" value="1"/>
</dbReference>
<sequence>MKTRMVLIDQLERELSIANAQIAKLELTTHVVSPENTLSDIITFKNASQNEINQRELKRIYMKKRKMLYFKERLKNNFSFLCHGCGEEITLERLLVMPKAGLCSKCAK</sequence>
<evidence type="ECO:0000256" key="3">
    <source>
        <dbReference type="ARBA" id="ARBA00022833"/>
    </source>
</evidence>
<protein>
    <recommendedName>
        <fullName evidence="5">Zinc finger DksA/TraR C4-type domain-containing protein</fullName>
    </recommendedName>
</protein>
<evidence type="ECO:0000256" key="4">
    <source>
        <dbReference type="PROSITE-ProRule" id="PRU00510"/>
    </source>
</evidence>
<evidence type="ECO:0000256" key="1">
    <source>
        <dbReference type="ARBA" id="ARBA00022723"/>
    </source>
</evidence>
<accession>A0A6S6T953</accession>
<evidence type="ECO:0000259" key="5">
    <source>
        <dbReference type="Pfam" id="PF01258"/>
    </source>
</evidence>
<keyword evidence="2" id="KW-0863">Zinc-finger</keyword>
<gene>
    <name evidence="6" type="ORF">HELGO_WM229</name>
</gene>
<dbReference type="PROSITE" id="PS51128">
    <property type="entry name" value="ZF_DKSA_2"/>
    <property type="match status" value="1"/>
</dbReference>